<dbReference type="VEuPathDB" id="FungiDB:RhiirFUN_025333"/>
<evidence type="ECO:0000313" key="2">
    <source>
        <dbReference type="Proteomes" id="UP000018888"/>
    </source>
</evidence>
<proteinExistence type="predicted"/>
<evidence type="ECO:0000313" key="1">
    <source>
        <dbReference type="EMBL" id="POG61664.1"/>
    </source>
</evidence>
<accession>A0A2P4P8G5</accession>
<gene>
    <name evidence="1" type="ORF">GLOIN_2v1486073</name>
</gene>
<protein>
    <submittedName>
        <fullName evidence="1">Uncharacterized protein</fullName>
    </submittedName>
</protein>
<keyword evidence="2" id="KW-1185">Reference proteome</keyword>
<dbReference type="AlphaFoldDB" id="A0A2P4P8G5"/>
<comment type="caution">
    <text evidence="1">The sequence shown here is derived from an EMBL/GenBank/DDBJ whole genome shotgun (WGS) entry which is preliminary data.</text>
</comment>
<dbReference type="VEuPathDB" id="FungiDB:RhiirFUN_025334"/>
<dbReference type="EMBL" id="AUPC02000331">
    <property type="protein sequence ID" value="POG61664.1"/>
    <property type="molecule type" value="Genomic_DNA"/>
</dbReference>
<name>A0A2P4P8G5_RHIID</name>
<dbReference type="Proteomes" id="UP000018888">
    <property type="component" value="Unassembled WGS sequence"/>
</dbReference>
<organism evidence="1 2">
    <name type="scientific">Rhizophagus irregularis (strain DAOM 181602 / DAOM 197198 / MUCL 43194)</name>
    <name type="common">Arbuscular mycorrhizal fungus</name>
    <name type="synonym">Glomus intraradices</name>
    <dbReference type="NCBI Taxonomy" id="747089"/>
    <lineage>
        <taxon>Eukaryota</taxon>
        <taxon>Fungi</taxon>
        <taxon>Fungi incertae sedis</taxon>
        <taxon>Mucoromycota</taxon>
        <taxon>Glomeromycotina</taxon>
        <taxon>Glomeromycetes</taxon>
        <taxon>Glomerales</taxon>
        <taxon>Glomeraceae</taxon>
        <taxon>Rhizophagus</taxon>
    </lineage>
</organism>
<sequence>MSTSEQYPGYKTITSYLKERENCQENWSYHGFLLFHHDDIIASSSSNKWKKLNNFWMNSFLKEARKLIINQEIYNAIEEKVNKEQTRYAKELEIYWKEVITELNKCKCKFFKKFYSNSLKTSDSESVDAEIIDFKKGRVNSGTNKKAQIITELREKYHCFLYQFPCIIKDGMHKKLTCAHLELWSTEIIKGFTTIDKPPTYQIFVFDKKKAFLLSIFKSIQADHKLFIHHLIIQITYINIMLQICIKIITPTLVATNTNVNVNNTHINVKENISIQDFFENLDKKFGDKVFSVYLKNFSDQRIEVQNIPELGDEEFLV</sequence>
<reference evidence="1 2" key="1">
    <citation type="journal article" date="2013" name="Proc. Natl. Acad. Sci. U.S.A.">
        <title>Genome of an arbuscular mycorrhizal fungus provides insight into the oldest plant symbiosis.</title>
        <authorList>
            <person name="Tisserant E."/>
            <person name="Malbreil M."/>
            <person name="Kuo A."/>
            <person name="Kohler A."/>
            <person name="Symeonidi A."/>
            <person name="Balestrini R."/>
            <person name="Charron P."/>
            <person name="Duensing N."/>
            <person name="Frei Dit Frey N."/>
            <person name="Gianinazzi-Pearson V."/>
            <person name="Gilbert L.B."/>
            <person name="Handa Y."/>
            <person name="Herr J.R."/>
            <person name="Hijri M."/>
            <person name="Koul R."/>
            <person name="Kawaguchi M."/>
            <person name="Krajinski F."/>
            <person name="Lammers P.J."/>
            <person name="Masclaux F.G."/>
            <person name="Murat C."/>
            <person name="Morin E."/>
            <person name="Ndikumana S."/>
            <person name="Pagni M."/>
            <person name="Petitpierre D."/>
            <person name="Requena N."/>
            <person name="Rosikiewicz P."/>
            <person name="Riley R."/>
            <person name="Saito K."/>
            <person name="San Clemente H."/>
            <person name="Shapiro H."/>
            <person name="van Tuinen D."/>
            <person name="Becard G."/>
            <person name="Bonfante P."/>
            <person name="Paszkowski U."/>
            <person name="Shachar-Hill Y.Y."/>
            <person name="Tuskan G.A."/>
            <person name="Young P.W."/>
            <person name="Sanders I.R."/>
            <person name="Henrissat B."/>
            <person name="Rensing S.A."/>
            <person name="Grigoriev I.V."/>
            <person name="Corradi N."/>
            <person name="Roux C."/>
            <person name="Martin F."/>
        </authorList>
    </citation>
    <scope>NUCLEOTIDE SEQUENCE [LARGE SCALE GENOMIC DNA]</scope>
    <source>
        <strain evidence="1 2">DAOM 197198</strain>
    </source>
</reference>
<reference evidence="1 2" key="2">
    <citation type="journal article" date="2018" name="New Phytol.">
        <title>High intraspecific genome diversity in the model arbuscular mycorrhizal symbiont Rhizophagus irregularis.</title>
        <authorList>
            <person name="Chen E.C.H."/>
            <person name="Morin E."/>
            <person name="Beaudet D."/>
            <person name="Noel J."/>
            <person name="Yildirir G."/>
            <person name="Ndikumana S."/>
            <person name="Charron P."/>
            <person name="St-Onge C."/>
            <person name="Giorgi J."/>
            <person name="Kruger M."/>
            <person name="Marton T."/>
            <person name="Ropars J."/>
            <person name="Grigoriev I.V."/>
            <person name="Hainaut M."/>
            <person name="Henrissat B."/>
            <person name="Roux C."/>
            <person name="Martin F."/>
            <person name="Corradi N."/>
        </authorList>
    </citation>
    <scope>NUCLEOTIDE SEQUENCE [LARGE SCALE GENOMIC DNA]</scope>
    <source>
        <strain evidence="1 2">DAOM 197198</strain>
    </source>
</reference>